<dbReference type="EC" id="2.7.11.1" evidence="1"/>
<protein>
    <recommendedName>
        <fullName evidence="1">non-specific serine/threonine protein kinase</fullName>
        <ecNumber evidence="1">2.7.11.1</ecNumber>
    </recommendedName>
</protein>
<feature type="domain" description="Protein kinase" evidence="10">
    <location>
        <begin position="114"/>
        <end position="414"/>
    </location>
</feature>
<feature type="compositionally biased region" description="Basic and acidic residues" evidence="9">
    <location>
        <begin position="1"/>
        <end position="36"/>
    </location>
</feature>
<keyword evidence="3" id="KW-0808">Transferase</keyword>
<evidence type="ECO:0000313" key="11">
    <source>
        <dbReference type="EMBL" id="ESZ97899.1"/>
    </source>
</evidence>
<dbReference type="InterPro" id="IPR011009">
    <property type="entry name" value="Kinase-like_dom_sf"/>
</dbReference>
<dbReference type="Gene3D" id="1.10.510.10">
    <property type="entry name" value="Transferase(Phosphotransferase) domain 1"/>
    <property type="match status" value="1"/>
</dbReference>
<dbReference type="Pfam" id="PF00069">
    <property type="entry name" value="Pkinase"/>
    <property type="match status" value="1"/>
</dbReference>
<dbReference type="SMART" id="SM00220">
    <property type="entry name" value="S_TKc"/>
    <property type="match status" value="1"/>
</dbReference>
<accession>W9CTK6</accession>
<dbReference type="EMBL" id="AYSA01000064">
    <property type="protein sequence ID" value="ESZ97899.1"/>
    <property type="molecule type" value="Genomic_DNA"/>
</dbReference>
<evidence type="ECO:0000256" key="5">
    <source>
        <dbReference type="ARBA" id="ARBA00022777"/>
    </source>
</evidence>
<proteinExistence type="predicted"/>
<evidence type="ECO:0000256" key="7">
    <source>
        <dbReference type="ARBA" id="ARBA00047899"/>
    </source>
</evidence>
<feature type="compositionally biased region" description="Basic residues" evidence="9">
    <location>
        <begin position="37"/>
        <end position="46"/>
    </location>
</feature>
<dbReference type="PROSITE" id="PS00108">
    <property type="entry name" value="PROTEIN_KINASE_ST"/>
    <property type="match status" value="1"/>
</dbReference>
<dbReference type="InterPro" id="IPR000719">
    <property type="entry name" value="Prot_kinase_dom"/>
</dbReference>
<keyword evidence="4" id="KW-0547">Nucleotide-binding</keyword>
<dbReference type="GO" id="GO:0005634">
    <property type="term" value="C:nucleus"/>
    <property type="evidence" value="ECO:0007669"/>
    <property type="project" value="TreeGrafter"/>
</dbReference>
<evidence type="ECO:0000256" key="1">
    <source>
        <dbReference type="ARBA" id="ARBA00012513"/>
    </source>
</evidence>
<feature type="region of interest" description="Disordered" evidence="9">
    <location>
        <begin position="1"/>
        <end position="96"/>
    </location>
</feature>
<dbReference type="STRING" id="1432307.W9CTK6"/>
<reference evidence="11 12" key="1">
    <citation type="journal article" date="2014" name="Genome Announc.">
        <title>Draft genome sequence of Sclerotinia borealis, a psychrophilic plant pathogenic fungus.</title>
        <authorList>
            <person name="Mardanov A.V."/>
            <person name="Beletsky A.V."/>
            <person name="Kadnikov V.V."/>
            <person name="Ignatov A.N."/>
            <person name="Ravin N.V."/>
        </authorList>
    </citation>
    <scope>NUCLEOTIDE SEQUENCE [LARGE SCALE GENOMIC DNA]</scope>
    <source>
        <strain evidence="12">F-4157</strain>
    </source>
</reference>
<evidence type="ECO:0000256" key="3">
    <source>
        <dbReference type="ARBA" id="ARBA00022679"/>
    </source>
</evidence>
<dbReference type="InterPro" id="IPR008271">
    <property type="entry name" value="Ser/Thr_kinase_AS"/>
</dbReference>
<dbReference type="Gene3D" id="3.30.200.20">
    <property type="entry name" value="Phosphorylase Kinase, domain 1"/>
    <property type="match status" value="1"/>
</dbReference>
<dbReference type="GO" id="GO:0005524">
    <property type="term" value="F:ATP binding"/>
    <property type="evidence" value="ECO:0007669"/>
    <property type="project" value="UniProtKB-KW"/>
</dbReference>
<evidence type="ECO:0000256" key="9">
    <source>
        <dbReference type="SAM" id="MobiDB-lite"/>
    </source>
</evidence>
<dbReference type="AlphaFoldDB" id="W9CTK6"/>
<dbReference type="HOGENOM" id="CLU_567613_0_0_1"/>
<dbReference type="Proteomes" id="UP000019487">
    <property type="component" value="Unassembled WGS sequence"/>
</dbReference>
<comment type="catalytic activity">
    <reaction evidence="8">
        <text>L-seryl-[protein] + ATP = O-phospho-L-seryl-[protein] + ADP + H(+)</text>
        <dbReference type="Rhea" id="RHEA:17989"/>
        <dbReference type="Rhea" id="RHEA-COMP:9863"/>
        <dbReference type="Rhea" id="RHEA-COMP:11604"/>
        <dbReference type="ChEBI" id="CHEBI:15378"/>
        <dbReference type="ChEBI" id="CHEBI:29999"/>
        <dbReference type="ChEBI" id="CHEBI:30616"/>
        <dbReference type="ChEBI" id="CHEBI:83421"/>
        <dbReference type="ChEBI" id="CHEBI:456216"/>
        <dbReference type="EC" id="2.7.11.1"/>
    </reaction>
</comment>
<dbReference type="OrthoDB" id="310217at2759"/>
<dbReference type="GO" id="GO:0004674">
    <property type="term" value="F:protein serine/threonine kinase activity"/>
    <property type="evidence" value="ECO:0007669"/>
    <property type="project" value="UniProtKB-KW"/>
</dbReference>
<evidence type="ECO:0000256" key="4">
    <source>
        <dbReference type="ARBA" id="ARBA00022741"/>
    </source>
</evidence>
<dbReference type="PROSITE" id="PS50011">
    <property type="entry name" value="PROTEIN_KINASE_DOM"/>
    <property type="match status" value="1"/>
</dbReference>
<evidence type="ECO:0000256" key="8">
    <source>
        <dbReference type="ARBA" id="ARBA00048679"/>
    </source>
</evidence>
<feature type="compositionally biased region" description="Basic and acidic residues" evidence="9">
    <location>
        <begin position="48"/>
        <end position="63"/>
    </location>
</feature>
<keyword evidence="5 11" id="KW-0418">Kinase</keyword>
<feature type="compositionally biased region" description="Low complexity" evidence="9">
    <location>
        <begin position="64"/>
        <end position="86"/>
    </location>
</feature>
<dbReference type="SUPFAM" id="SSF56112">
    <property type="entry name" value="Protein kinase-like (PK-like)"/>
    <property type="match status" value="1"/>
</dbReference>
<organism evidence="11 12">
    <name type="scientific">Sclerotinia borealis (strain F-4128)</name>
    <dbReference type="NCBI Taxonomy" id="1432307"/>
    <lineage>
        <taxon>Eukaryota</taxon>
        <taxon>Fungi</taxon>
        <taxon>Dikarya</taxon>
        <taxon>Ascomycota</taxon>
        <taxon>Pezizomycotina</taxon>
        <taxon>Leotiomycetes</taxon>
        <taxon>Helotiales</taxon>
        <taxon>Sclerotiniaceae</taxon>
        <taxon>Sclerotinia</taxon>
    </lineage>
</organism>
<dbReference type="InterPro" id="IPR050660">
    <property type="entry name" value="NEK_Ser/Thr_kinase"/>
</dbReference>
<name>W9CTK6_SCLBF</name>
<keyword evidence="12" id="KW-1185">Reference proteome</keyword>
<evidence type="ECO:0000256" key="6">
    <source>
        <dbReference type="ARBA" id="ARBA00022840"/>
    </source>
</evidence>
<sequence>MARGKDRSASPARSDKGREPIRDRNYSDPEASEPRLTRLRASRLKNRSYFESERGPEPMDLDLKSPFSSTKSSPKTPKSSKSPKTPEFLKDIPPGKGYKKFKEAEIPVVGDLDVQDLEKRLSKRFPVVSKLITPKYWPTDIYPISEAGLVPQFPATSMMIQLYVLKVSRAHARVPPNELRILSYLSRYHPRITPLKAFMTEGNLDILYFPYADAGDLATFIELYKIKKSIIPEAFIWHIMTHLIEAVYFLQYPKPDNENYRYTIWHLDIKPENVLMQWPPKNRDNTPCYPNIQLGGFGVPYAAPEQLRGYYNAKTDVWGIGATIHECVHGYPPLTPQKSHNTRARSIGTHTVYPRPVYTDLEWRGMPSTPRACWEMPGHYSSSLRDRLYHLLRVDPSPKEHENDLTKRVDIEVLKEYQDIFKLSKDYFVELPKWFSEARQGELGDLVKKEREAKIILGQDGLGEWRVVNMWSKKVEGWEVS</sequence>
<gene>
    <name evidence="11" type="ORF">SBOR_1716</name>
</gene>
<dbReference type="PANTHER" id="PTHR43671:SF98">
    <property type="entry name" value="SERINE_THREONINE-PROTEIN KINASE NEK11"/>
    <property type="match status" value="1"/>
</dbReference>
<evidence type="ECO:0000256" key="2">
    <source>
        <dbReference type="ARBA" id="ARBA00022527"/>
    </source>
</evidence>
<evidence type="ECO:0000259" key="10">
    <source>
        <dbReference type="PROSITE" id="PS50011"/>
    </source>
</evidence>
<evidence type="ECO:0000313" key="12">
    <source>
        <dbReference type="Proteomes" id="UP000019487"/>
    </source>
</evidence>
<keyword evidence="2" id="KW-0723">Serine/threonine-protein kinase</keyword>
<comment type="catalytic activity">
    <reaction evidence="7">
        <text>L-threonyl-[protein] + ATP = O-phospho-L-threonyl-[protein] + ADP + H(+)</text>
        <dbReference type="Rhea" id="RHEA:46608"/>
        <dbReference type="Rhea" id="RHEA-COMP:11060"/>
        <dbReference type="Rhea" id="RHEA-COMP:11605"/>
        <dbReference type="ChEBI" id="CHEBI:15378"/>
        <dbReference type="ChEBI" id="CHEBI:30013"/>
        <dbReference type="ChEBI" id="CHEBI:30616"/>
        <dbReference type="ChEBI" id="CHEBI:61977"/>
        <dbReference type="ChEBI" id="CHEBI:456216"/>
        <dbReference type="EC" id="2.7.11.1"/>
    </reaction>
</comment>
<comment type="caution">
    <text evidence="11">The sequence shown here is derived from an EMBL/GenBank/DDBJ whole genome shotgun (WGS) entry which is preliminary data.</text>
</comment>
<dbReference type="PANTHER" id="PTHR43671">
    <property type="entry name" value="SERINE/THREONINE-PROTEIN KINASE NEK"/>
    <property type="match status" value="1"/>
</dbReference>
<keyword evidence="6" id="KW-0067">ATP-binding</keyword>